<gene>
    <name evidence="1" type="ORF">MM415B04423_0007</name>
</gene>
<evidence type="ECO:0000313" key="1">
    <source>
        <dbReference type="EMBL" id="QJA92909.1"/>
    </source>
</evidence>
<sequence>MFEIKLKQDFRGLERLTRAYPEASREARISKITEVLNLLERAIKKETPYGAGPIHLRDTIHNKVSVSGQKVSGILGTPLAHGEPVEMGTKPHFPPIGPIQFWVQQKLHIEGEKESRSVAFLIARAISKRGTKPRKMFSTGFDENEAAVRRILNEIPADIIRRVNQ</sequence>
<protein>
    <recommendedName>
        <fullName evidence="2">Tail protein</fullName>
    </recommendedName>
</protein>
<organism evidence="1">
    <name type="scientific">viral metagenome</name>
    <dbReference type="NCBI Taxonomy" id="1070528"/>
    <lineage>
        <taxon>unclassified sequences</taxon>
        <taxon>metagenomes</taxon>
        <taxon>organismal metagenomes</taxon>
    </lineage>
</organism>
<evidence type="ECO:0008006" key="2">
    <source>
        <dbReference type="Google" id="ProtNLM"/>
    </source>
</evidence>
<dbReference type="AlphaFoldDB" id="A0A6M3LEW7"/>
<name>A0A6M3LEW7_9ZZZZ</name>
<proteinExistence type="predicted"/>
<accession>A0A6M3LEW7</accession>
<dbReference type="EMBL" id="MT143106">
    <property type="protein sequence ID" value="QJA92909.1"/>
    <property type="molecule type" value="Genomic_DNA"/>
</dbReference>
<reference evidence="1" key="1">
    <citation type="submission" date="2020-03" db="EMBL/GenBank/DDBJ databases">
        <title>The deep terrestrial virosphere.</title>
        <authorList>
            <person name="Holmfeldt K."/>
            <person name="Nilsson E."/>
            <person name="Simone D."/>
            <person name="Lopez-Fernandez M."/>
            <person name="Wu X."/>
            <person name="de Brujin I."/>
            <person name="Lundin D."/>
            <person name="Andersson A."/>
            <person name="Bertilsson S."/>
            <person name="Dopson M."/>
        </authorList>
    </citation>
    <scope>NUCLEOTIDE SEQUENCE</scope>
    <source>
        <strain evidence="1">MM415B04423</strain>
    </source>
</reference>